<protein>
    <submittedName>
        <fullName evidence="1">Uncharacterized protein</fullName>
    </submittedName>
</protein>
<evidence type="ECO:0000313" key="2">
    <source>
        <dbReference type="Proteomes" id="UP000808914"/>
    </source>
</evidence>
<reference evidence="1 2" key="1">
    <citation type="submission" date="2021-01" db="EMBL/GenBank/DDBJ databases">
        <title>Genomic Encyclopedia of Type Strains, Phase IV (KMG-IV): sequencing the most valuable type-strain genomes for metagenomic binning, comparative biology and taxonomic classification.</title>
        <authorList>
            <person name="Goeker M."/>
        </authorList>
    </citation>
    <scope>NUCLEOTIDE SEQUENCE [LARGE SCALE GENOMIC DNA]</scope>
    <source>
        <strain evidence="1 2">DSM 28236</strain>
    </source>
</reference>
<keyword evidence="2" id="KW-1185">Reference proteome</keyword>
<dbReference type="EMBL" id="JAFBER010000001">
    <property type="protein sequence ID" value="MBM7644051.1"/>
    <property type="molecule type" value="Genomic_DNA"/>
</dbReference>
<accession>A0ABS2PVU4</accession>
<organism evidence="1 2">
    <name type="scientific">Scopulibacillus daqui</name>
    <dbReference type="NCBI Taxonomy" id="1469162"/>
    <lineage>
        <taxon>Bacteria</taxon>
        <taxon>Bacillati</taxon>
        <taxon>Bacillota</taxon>
        <taxon>Bacilli</taxon>
        <taxon>Bacillales</taxon>
        <taxon>Sporolactobacillaceae</taxon>
        <taxon>Scopulibacillus</taxon>
    </lineage>
</organism>
<proteinExistence type="predicted"/>
<dbReference type="Proteomes" id="UP000808914">
    <property type="component" value="Unassembled WGS sequence"/>
</dbReference>
<sequence length="395" mass="44089">MGNSHKHRHIPKAANSLQDECIRVPKVYDWVTDTLTVTKNLMFTREQLEEIECALEDPSRRPLRIVCQTPKTPPLFPLTNSDPKLCEEKGFYCEQVGEKRNVTVPINGEFVEAQLVDLIFTTDVCLEVIDRHGNIVTKIHTDVCALESFVLCYPDGTDLLCRVSKIFCRMSCGSLLLNCPAPSSIKVEVTFCVDVQVEAEVKLEVLAKFCSPRNNDIEAEEVEMNKCPPVEFPKQCPDIFPRPNCECSACGEASGRTGRDCTEEGEAGIFVDICPNCSLVDSSFEFTFEDKDTSDGLKNLNFHATSFDQDSLECRECEGGLKLIVSGEGRTSRGHHLDFNLALVDSSFGDQFQVQLIDERTGEIVFDTGIVDVAEGDLEVEDCVTFKDLKFKKPV</sequence>
<dbReference type="RefSeq" id="WP_205002016.1">
    <property type="nucleotide sequence ID" value="NZ_JAFBER010000001.1"/>
</dbReference>
<name>A0ABS2PVU4_9BACL</name>
<evidence type="ECO:0000313" key="1">
    <source>
        <dbReference type="EMBL" id="MBM7644051.1"/>
    </source>
</evidence>
<gene>
    <name evidence="1" type="ORF">JOD45_000242</name>
</gene>
<comment type="caution">
    <text evidence="1">The sequence shown here is derived from an EMBL/GenBank/DDBJ whole genome shotgun (WGS) entry which is preliminary data.</text>
</comment>